<dbReference type="AlphaFoldDB" id="A0A379KB69"/>
<feature type="modified residue" description="N6-(pyridoxal phosphate)lysine" evidence="9 10">
    <location>
        <position position="256"/>
    </location>
</feature>
<feature type="binding site" evidence="9">
    <location>
        <position position="39"/>
    </location>
    <ligand>
        <name>substrate</name>
    </ligand>
</feature>
<dbReference type="InterPro" id="IPR015422">
    <property type="entry name" value="PyrdxlP-dep_Trfase_small"/>
</dbReference>
<keyword evidence="5 9" id="KW-0808">Transferase</keyword>
<organism evidence="12 13">
    <name type="scientific">Ectopseudomonas oleovorans</name>
    <name type="common">Pseudomonas oleovorans</name>
    <dbReference type="NCBI Taxonomy" id="301"/>
    <lineage>
        <taxon>Bacteria</taxon>
        <taxon>Pseudomonadati</taxon>
        <taxon>Pseudomonadota</taxon>
        <taxon>Gammaproteobacteria</taxon>
        <taxon>Pseudomonadales</taxon>
        <taxon>Pseudomonadaceae</taxon>
        <taxon>Ectopseudomonas</taxon>
    </lineage>
</organism>
<dbReference type="NCBIfam" id="TIGR00858">
    <property type="entry name" value="bioF"/>
    <property type="match status" value="1"/>
</dbReference>
<protein>
    <recommendedName>
        <fullName evidence="9">8-amino-7-oxononanoate synthase</fullName>
        <shortName evidence="9">AONS</shortName>
        <ecNumber evidence="9">2.3.1.47</ecNumber>
    </recommendedName>
    <alternativeName>
        <fullName evidence="9">7-keto-8-amino-pelargonic acid synthase</fullName>
        <shortName evidence="9">7-KAP synthase</shortName>
        <shortName evidence="9">KAPA synthase</shortName>
    </alternativeName>
    <alternativeName>
        <fullName evidence="9">8-amino-7-ketopelargonate synthase</fullName>
    </alternativeName>
</protein>
<comment type="cofactor">
    <cofactor evidence="1 9 10">
        <name>pyridoxal 5'-phosphate</name>
        <dbReference type="ChEBI" id="CHEBI:597326"/>
    </cofactor>
</comment>
<evidence type="ECO:0000256" key="5">
    <source>
        <dbReference type="ARBA" id="ARBA00022679"/>
    </source>
</evidence>
<evidence type="ECO:0000256" key="3">
    <source>
        <dbReference type="ARBA" id="ARBA00010008"/>
    </source>
</evidence>
<evidence type="ECO:0000256" key="4">
    <source>
        <dbReference type="ARBA" id="ARBA00011738"/>
    </source>
</evidence>
<sequence>MLAIATAANCRHSRLLQGMHMPFDLSARLAERQAADLFRQRPLLQSPQGPLVQVDGQHLLAFCSNDYLGLANHPEVIRALQQGAEKWGVGGGASHLVIGHSTPHHELEEALAEFTGRPRALLFSTGYMANLAVVTALVGQGDSVLQDRLNHASLLDAGLLSGARFSRYLHNDAVSLVNRLRKVTGNCLVVTDGVFSMDGDLADLPALCAETRAAQAWVMVDDAHGFGSLGATGGGIVEHFGLGQDDVQVLVGTLGKAFGTAGAFVAGSEALIETLIQFARPYIYTTSQPPAVACATLKSLELLRSEHWRREHLQRLIARFRQGAAEIGLSLMDSPTPIQPILVGDSARALKLSSLLKDRGLLVGAIRPPTVPAGSARLRVTLSAAHSDAQLELLLEALAECWPQVQTDA</sequence>
<feature type="binding site" evidence="9">
    <location>
        <position position="151"/>
    </location>
    <ligand>
        <name>substrate</name>
    </ligand>
</feature>
<reference evidence="12 13" key="1">
    <citation type="submission" date="2018-06" db="EMBL/GenBank/DDBJ databases">
        <authorList>
            <consortium name="Pathogen Informatics"/>
            <person name="Doyle S."/>
        </authorList>
    </citation>
    <scope>NUCLEOTIDE SEQUENCE [LARGE SCALE GENOMIC DNA]</scope>
    <source>
        <strain evidence="12 13">NCTC10860</strain>
    </source>
</reference>
<feature type="binding site" evidence="9">
    <location>
        <position position="196"/>
    </location>
    <ligand>
        <name>pyridoxal 5'-phosphate</name>
        <dbReference type="ChEBI" id="CHEBI:597326"/>
    </ligand>
</feature>
<dbReference type="CDD" id="cd06454">
    <property type="entry name" value="KBL_like"/>
    <property type="match status" value="1"/>
</dbReference>
<accession>A0A379KB69</accession>
<dbReference type="InterPro" id="IPR004723">
    <property type="entry name" value="AONS_Archaea/Proteobacteria"/>
</dbReference>
<keyword evidence="12" id="KW-0012">Acyltransferase</keyword>
<comment type="subunit">
    <text evidence="4 9">Homodimer.</text>
</comment>
<feature type="binding site" evidence="9">
    <location>
        <position position="224"/>
    </location>
    <ligand>
        <name>pyridoxal 5'-phosphate</name>
        <dbReference type="ChEBI" id="CHEBI:597326"/>
    </ligand>
</feature>
<dbReference type="InterPro" id="IPR004839">
    <property type="entry name" value="Aminotransferase_I/II_large"/>
</dbReference>
<comment type="pathway">
    <text evidence="2 9">Cofactor biosynthesis; biotin biosynthesis.</text>
</comment>
<dbReference type="GO" id="GO:0030170">
    <property type="term" value="F:pyridoxal phosphate binding"/>
    <property type="evidence" value="ECO:0007669"/>
    <property type="project" value="UniProtKB-UniRule"/>
</dbReference>
<evidence type="ECO:0000256" key="10">
    <source>
        <dbReference type="PIRSR" id="PIRSR604723-51"/>
    </source>
</evidence>
<feature type="binding site" evidence="9">
    <location>
        <position position="370"/>
    </location>
    <ligand>
        <name>substrate</name>
    </ligand>
</feature>
<keyword evidence="7 9" id="KW-0663">Pyridoxal phosphate</keyword>
<dbReference type="Proteomes" id="UP000254084">
    <property type="component" value="Unassembled WGS sequence"/>
</dbReference>
<dbReference type="InterPro" id="IPR050087">
    <property type="entry name" value="AON_synthase_class-II"/>
</dbReference>
<evidence type="ECO:0000256" key="6">
    <source>
        <dbReference type="ARBA" id="ARBA00022756"/>
    </source>
</evidence>
<dbReference type="HAMAP" id="MF_01693">
    <property type="entry name" value="BioF_aminotrans_2"/>
    <property type="match status" value="1"/>
</dbReference>
<feature type="binding site" evidence="9">
    <location>
        <position position="253"/>
    </location>
    <ligand>
        <name>pyridoxal 5'-phosphate</name>
        <dbReference type="ChEBI" id="CHEBI:597326"/>
    </ligand>
</feature>
<dbReference type="Gene3D" id="3.40.640.10">
    <property type="entry name" value="Type I PLP-dependent aspartate aminotransferase-like (Major domain)"/>
    <property type="match status" value="1"/>
</dbReference>
<dbReference type="GO" id="GO:0009102">
    <property type="term" value="P:biotin biosynthetic process"/>
    <property type="evidence" value="ECO:0007669"/>
    <property type="project" value="UniProtKB-UniRule"/>
</dbReference>
<comment type="similarity">
    <text evidence="3 9">Belongs to the class-II pyridoxal-phosphate-dependent aminotransferase family. BioF subfamily.</text>
</comment>
<evidence type="ECO:0000259" key="11">
    <source>
        <dbReference type="Pfam" id="PF00155"/>
    </source>
</evidence>
<dbReference type="InterPro" id="IPR015421">
    <property type="entry name" value="PyrdxlP-dep_Trfase_major"/>
</dbReference>
<evidence type="ECO:0000256" key="9">
    <source>
        <dbReference type="HAMAP-Rule" id="MF_01693"/>
    </source>
</evidence>
<dbReference type="InterPro" id="IPR001917">
    <property type="entry name" value="Aminotrans_II_pyridoxalP_BS"/>
</dbReference>
<evidence type="ECO:0000256" key="7">
    <source>
        <dbReference type="ARBA" id="ARBA00022898"/>
    </source>
</evidence>
<dbReference type="EC" id="2.3.1.47" evidence="9"/>
<feature type="binding site" evidence="9">
    <location>
        <begin position="126"/>
        <end position="127"/>
    </location>
    <ligand>
        <name>pyridoxal 5'-phosphate</name>
        <dbReference type="ChEBI" id="CHEBI:597326"/>
    </ligand>
</feature>
<evidence type="ECO:0000313" key="13">
    <source>
        <dbReference type="Proteomes" id="UP000254084"/>
    </source>
</evidence>
<feature type="domain" description="Aminotransferase class I/classII large" evidence="11">
    <location>
        <begin position="59"/>
        <end position="398"/>
    </location>
</feature>
<dbReference type="InterPro" id="IPR022834">
    <property type="entry name" value="AONS_Proteobacteria"/>
</dbReference>
<dbReference type="Pfam" id="PF00155">
    <property type="entry name" value="Aminotran_1_2"/>
    <property type="match status" value="1"/>
</dbReference>
<gene>
    <name evidence="9 12" type="primary">bioF</name>
    <name evidence="12" type="ORF">NCTC10860_04354</name>
</gene>
<evidence type="ECO:0000313" key="12">
    <source>
        <dbReference type="EMBL" id="SUD61935.1"/>
    </source>
</evidence>
<dbReference type="PANTHER" id="PTHR13693:SF100">
    <property type="entry name" value="8-AMINO-7-OXONONANOATE SYNTHASE"/>
    <property type="match status" value="1"/>
</dbReference>
<dbReference type="PANTHER" id="PTHR13693">
    <property type="entry name" value="CLASS II AMINOTRANSFERASE/8-AMINO-7-OXONONANOATE SYNTHASE"/>
    <property type="match status" value="1"/>
</dbReference>
<evidence type="ECO:0000256" key="1">
    <source>
        <dbReference type="ARBA" id="ARBA00001933"/>
    </source>
</evidence>
<dbReference type="GO" id="GO:0008710">
    <property type="term" value="F:8-amino-7-oxononanoate synthase activity"/>
    <property type="evidence" value="ECO:0007669"/>
    <property type="project" value="UniProtKB-UniRule"/>
</dbReference>
<comment type="function">
    <text evidence="9">Catalyzes the decarboxylative condensation of pimeloyl-[acyl-carrier protein] and L-alanine to produce 8-amino-7-oxononanoate (AON), [acyl-carrier protein], and carbon dioxide.</text>
</comment>
<name>A0A379KB69_ECTOL</name>
<proteinExistence type="inferred from homology"/>
<comment type="catalytic activity">
    <reaction evidence="8 9">
        <text>6-carboxyhexanoyl-[ACP] + L-alanine + H(+) = (8S)-8-amino-7-oxononanoate + holo-[ACP] + CO2</text>
        <dbReference type="Rhea" id="RHEA:42288"/>
        <dbReference type="Rhea" id="RHEA-COMP:9685"/>
        <dbReference type="Rhea" id="RHEA-COMP:9955"/>
        <dbReference type="ChEBI" id="CHEBI:15378"/>
        <dbReference type="ChEBI" id="CHEBI:16526"/>
        <dbReference type="ChEBI" id="CHEBI:57972"/>
        <dbReference type="ChEBI" id="CHEBI:64479"/>
        <dbReference type="ChEBI" id="CHEBI:78846"/>
        <dbReference type="ChEBI" id="CHEBI:149468"/>
        <dbReference type="EC" id="2.3.1.47"/>
    </reaction>
</comment>
<dbReference type="PROSITE" id="PS00599">
    <property type="entry name" value="AA_TRANSFER_CLASS_2"/>
    <property type="match status" value="1"/>
</dbReference>
<dbReference type="Gene3D" id="3.90.1150.10">
    <property type="entry name" value="Aspartate Aminotransferase, domain 1"/>
    <property type="match status" value="1"/>
</dbReference>
<evidence type="ECO:0000256" key="8">
    <source>
        <dbReference type="ARBA" id="ARBA00047715"/>
    </source>
</evidence>
<dbReference type="EMBL" id="UGUW01000004">
    <property type="protein sequence ID" value="SUD61935.1"/>
    <property type="molecule type" value="Genomic_DNA"/>
</dbReference>
<dbReference type="SUPFAM" id="SSF53383">
    <property type="entry name" value="PLP-dependent transferases"/>
    <property type="match status" value="1"/>
</dbReference>
<dbReference type="UniPathway" id="UPA00078"/>
<dbReference type="InterPro" id="IPR015424">
    <property type="entry name" value="PyrdxlP-dep_Trfase"/>
</dbReference>
<keyword evidence="6 9" id="KW-0093">Biotin biosynthesis</keyword>
<evidence type="ECO:0000256" key="2">
    <source>
        <dbReference type="ARBA" id="ARBA00004746"/>
    </source>
</evidence>